<dbReference type="KEGG" id="nbg:DV706_20465"/>
<organism evidence="1 2">
    <name type="scientific">Natronorubrum bangense</name>
    <dbReference type="NCBI Taxonomy" id="61858"/>
    <lineage>
        <taxon>Archaea</taxon>
        <taxon>Methanobacteriati</taxon>
        <taxon>Methanobacteriota</taxon>
        <taxon>Stenosarchaea group</taxon>
        <taxon>Halobacteria</taxon>
        <taxon>Halobacteriales</taxon>
        <taxon>Natrialbaceae</taxon>
        <taxon>Natronorubrum</taxon>
    </lineage>
</organism>
<dbReference type="EMBL" id="CP031308">
    <property type="protein sequence ID" value="QCC56913.1"/>
    <property type="molecule type" value="Genomic_DNA"/>
</dbReference>
<dbReference type="InterPro" id="IPR055927">
    <property type="entry name" value="DUF7504"/>
</dbReference>
<sequence length="218" mass="24196">MNHSKVDDWTTDDVSIDCDELPETVPDGATLCIAKPTPLTELALPLRITNRYANSADCRIIVTSSVSAEETIRQQELIVQSGESRLGVVDTTGEERLDALYQENPTIFLPRPGDLAQISIAVEELEESLSSSCSKTHVVLRSLTPILAESSLDGVRSILERIIEHQRSNSSLTVFSVEYTEHGKATMTALKKLVDGIVWIEQTTTDDLQLNYRRVRNL</sequence>
<protein>
    <recommendedName>
        <fullName evidence="3">KaiC-like domain-containing protein</fullName>
    </recommendedName>
</protein>
<evidence type="ECO:0000313" key="2">
    <source>
        <dbReference type="Proteomes" id="UP000296822"/>
    </source>
</evidence>
<dbReference type="AlphaFoldDB" id="A0A4D6HSP9"/>
<evidence type="ECO:0008006" key="3">
    <source>
        <dbReference type="Google" id="ProtNLM"/>
    </source>
</evidence>
<geneLocation type="plasmid" evidence="1 2">
    <name>unnamed3</name>
</geneLocation>
<evidence type="ECO:0000313" key="1">
    <source>
        <dbReference type="EMBL" id="QCC56913.1"/>
    </source>
</evidence>
<accession>A0A4D6HSP9</accession>
<reference evidence="1 2" key="1">
    <citation type="journal article" date="2019" name="Nat. Commun.">
        <title>A new type of DNA phosphorothioation-based antiviral system in archaea.</title>
        <authorList>
            <person name="Xiong L."/>
            <person name="Liu S."/>
            <person name="Chen S."/>
            <person name="Xiao Y."/>
            <person name="Zhu B."/>
            <person name="Gao Y."/>
            <person name="Zhang Y."/>
            <person name="Chen B."/>
            <person name="Luo J."/>
            <person name="Deng Z."/>
            <person name="Chen X."/>
            <person name="Wang L."/>
            <person name="Chen S."/>
        </authorList>
    </citation>
    <scope>NUCLEOTIDE SEQUENCE [LARGE SCALE GENOMIC DNA]</scope>
    <source>
        <strain evidence="1 2">JCM 10635</strain>
        <plasmid evidence="1 2">unnamed3</plasmid>
    </source>
</reference>
<dbReference type="Proteomes" id="UP000296822">
    <property type="component" value="Plasmid unnamed3"/>
</dbReference>
<name>A0A4D6HSP9_9EURY</name>
<dbReference type="Pfam" id="PF24336">
    <property type="entry name" value="DUF7504"/>
    <property type="match status" value="1"/>
</dbReference>
<proteinExistence type="predicted"/>
<gene>
    <name evidence="1" type="ORF">DV706_20465</name>
</gene>
<keyword evidence="1" id="KW-0614">Plasmid</keyword>